<dbReference type="Pfam" id="PF01416">
    <property type="entry name" value="PseudoU_synth_1"/>
    <property type="match status" value="1"/>
</dbReference>
<dbReference type="GO" id="GO:0009982">
    <property type="term" value="F:pseudouridine synthase activity"/>
    <property type="evidence" value="ECO:0007669"/>
    <property type="project" value="InterPro"/>
</dbReference>
<evidence type="ECO:0000256" key="3">
    <source>
        <dbReference type="ARBA" id="ARBA00023235"/>
    </source>
</evidence>
<keyword evidence="3" id="KW-0413">Isomerase</keyword>
<dbReference type="Gene3D" id="3.30.70.660">
    <property type="entry name" value="Pseudouridine synthase I, catalytic domain, C-terminal subdomain"/>
    <property type="match status" value="1"/>
</dbReference>
<dbReference type="InterPro" id="IPR020095">
    <property type="entry name" value="PsdUridine_synth_TruA_C"/>
</dbReference>
<dbReference type="Proteomes" id="UP001212152">
    <property type="component" value="Unassembled WGS sequence"/>
</dbReference>
<accession>A0AAD5TNS0</accession>
<dbReference type="InterPro" id="IPR020094">
    <property type="entry name" value="TruA/RsuA/RluB/E/F_N"/>
</dbReference>
<comment type="caution">
    <text evidence="6">The sequence shown here is derived from an EMBL/GenBank/DDBJ whole genome shotgun (WGS) entry which is preliminary data.</text>
</comment>
<protein>
    <submittedName>
        <fullName evidence="6">tRNA pseudouridine synthase 3</fullName>
    </submittedName>
</protein>
<evidence type="ECO:0000259" key="5">
    <source>
        <dbReference type="Pfam" id="PF01416"/>
    </source>
</evidence>
<organism evidence="6 7">
    <name type="scientific">Geranomyces variabilis</name>
    <dbReference type="NCBI Taxonomy" id="109894"/>
    <lineage>
        <taxon>Eukaryota</taxon>
        <taxon>Fungi</taxon>
        <taxon>Fungi incertae sedis</taxon>
        <taxon>Chytridiomycota</taxon>
        <taxon>Chytridiomycota incertae sedis</taxon>
        <taxon>Chytridiomycetes</taxon>
        <taxon>Spizellomycetales</taxon>
        <taxon>Powellomycetaceae</taxon>
        <taxon>Geranomyces</taxon>
    </lineage>
</organism>
<dbReference type="GO" id="GO:0005634">
    <property type="term" value="C:nucleus"/>
    <property type="evidence" value="ECO:0007669"/>
    <property type="project" value="TreeGrafter"/>
</dbReference>
<keyword evidence="7" id="KW-1185">Reference proteome</keyword>
<evidence type="ECO:0000313" key="6">
    <source>
        <dbReference type="EMBL" id="KAJ3182347.1"/>
    </source>
</evidence>
<dbReference type="InterPro" id="IPR020103">
    <property type="entry name" value="PsdUridine_synth_cat_dom_sf"/>
</dbReference>
<evidence type="ECO:0000256" key="4">
    <source>
        <dbReference type="SAM" id="MobiDB-lite"/>
    </source>
</evidence>
<reference evidence="6" key="1">
    <citation type="submission" date="2020-05" db="EMBL/GenBank/DDBJ databases">
        <title>Phylogenomic resolution of chytrid fungi.</title>
        <authorList>
            <person name="Stajich J.E."/>
            <person name="Amses K."/>
            <person name="Simmons R."/>
            <person name="Seto K."/>
            <person name="Myers J."/>
            <person name="Bonds A."/>
            <person name="Quandt C.A."/>
            <person name="Barry K."/>
            <person name="Liu P."/>
            <person name="Grigoriev I."/>
            <person name="Longcore J.E."/>
            <person name="James T.Y."/>
        </authorList>
    </citation>
    <scope>NUCLEOTIDE SEQUENCE</scope>
    <source>
        <strain evidence="6">JEL0379</strain>
    </source>
</reference>
<dbReference type="GO" id="GO:0031119">
    <property type="term" value="P:tRNA pseudouridine synthesis"/>
    <property type="evidence" value="ECO:0007669"/>
    <property type="project" value="TreeGrafter"/>
</dbReference>
<dbReference type="EMBL" id="JADGJQ010000009">
    <property type="protein sequence ID" value="KAJ3182347.1"/>
    <property type="molecule type" value="Genomic_DNA"/>
</dbReference>
<name>A0AAD5TNS0_9FUNG</name>
<feature type="domain" description="Pseudouridine synthase I TruA alpha/beta" evidence="5">
    <location>
        <begin position="241"/>
        <end position="387"/>
    </location>
</feature>
<dbReference type="AlphaFoldDB" id="A0AAD5TNS0"/>
<evidence type="ECO:0000313" key="7">
    <source>
        <dbReference type="Proteomes" id="UP001212152"/>
    </source>
</evidence>
<dbReference type="Gene3D" id="3.30.70.580">
    <property type="entry name" value="Pseudouridine synthase I, catalytic domain, N-terminal subdomain"/>
    <property type="match status" value="1"/>
</dbReference>
<feature type="region of interest" description="Disordered" evidence="4">
    <location>
        <begin position="473"/>
        <end position="525"/>
    </location>
</feature>
<gene>
    <name evidence="6" type="primary">PUS3</name>
    <name evidence="6" type="ORF">HDU87_008510</name>
</gene>
<dbReference type="PANTHER" id="PTHR11142:SF5">
    <property type="entry name" value="TRNA PSEUDOURIDINE(38_39) SYNTHASE"/>
    <property type="match status" value="1"/>
</dbReference>
<dbReference type="PANTHER" id="PTHR11142">
    <property type="entry name" value="PSEUDOURIDYLATE SYNTHASE"/>
    <property type="match status" value="1"/>
</dbReference>
<dbReference type="InterPro" id="IPR020097">
    <property type="entry name" value="PsdUridine_synth_TruA_a/b_dom"/>
</dbReference>
<dbReference type="GO" id="GO:0003723">
    <property type="term" value="F:RNA binding"/>
    <property type="evidence" value="ECO:0007669"/>
    <property type="project" value="InterPro"/>
</dbReference>
<sequence length="525" mass="56855">MSTASTYENYSRDALLARIAELEAQQALLTAPATAAAKTTTGVTSAAVPADRPIAASRKRSDRQFNFSNHPARPIALRIAYLGWAYYGLAAQEADTVPTIESHLFAALTTARLIPDRKACASSRCGRTDRGVSSFGQVVGLYVRSNRKPGAPGTVPWDAVEQAKRGEHDTVGAKAEVEGGGDESGEIDYVGVFNRLLPADIRVLAWSPVAPTFDARFGCTSRRYKYFFPAGALNIRAMREAAATYLGTTNDFRNFCKVDPTKNVQSYVRVVTEADVRPLGREDDNGGEWAEEGEGRAYIDPVTGRARQETDFFVFVVTGSAFLWHQVRCMMGILFLVGEERESLDLPRRLIDDAAAQTATTATTGGGRPMYDMAAETPLVLVECAYPEGTFTWRVDDTQRDRIATGLTTLWQEHAVKAVQVRRLMDSLSSLPVIDTAAAVVGRGKPKAKTKPYVAVMARQRCDSIEERMRKAGAQLKGGTKRRAGSALGTDDTAGAGGGVAPMEMDENMATEAASDSAEKKARKN</sequence>
<dbReference type="SUPFAM" id="SSF55120">
    <property type="entry name" value="Pseudouridine synthase"/>
    <property type="match status" value="1"/>
</dbReference>
<comment type="similarity">
    <text evidence="1">Belongs to the tRNA pseudouridine synthase TruA family.</text>
</comment>
<keyword evidence="2" id="KW-0819">tRNA processing</keyword>
<dbReference type="InterPro" id="IPR001406">
    <property type="entry name" value="PsdUridine_synth_TruA"/>
</dbReference>
<dbReference type="GO" id="GO:1990481">
    <property type="term" value="P:mRNA pseudouridine synthesis"/>
    <property type="evidence" value="ECO:0007669"/>
    <property type="project" value="TreeGrafter"/>
</dbReference>
<feature type="compositionally biased region" description="Low complexity" evidence="4">
    <location>
        <begin position="485"/>
        <end position="494"/>
    </location>
</feature>
<evidence type="ECO:0000256" key="2">
    <source>
        <dbReference type="ARBA" id="ARBA00022694"/>
    </source>
</evidence>
<dbReference type="GO" id="GO:0005737">
    <property type="term" value="C:cytoplasm"/>
    <property type="evidence" value="ECO:0007669"/>
    <property type="project" value="TreeGrafter"/>
</dbReference>
<dbReference type="NCBIfam" id="TIGR00071">
    <property type="entry name" value="hisT_truA"/>
    <property type="match status" value="1"/>
</dbReference>
<proteinExistence type="inferred from homology"/>
<evidence type="ECO:0000256" key="1">
    <source>
        <dbReference type="ARBA" id="ARBA00009375"/>
    </source>
</evidence>